<evidence type="ECO:0000256" key="2">
    <source>
        <dbReference type="SAM" id="SignalP"/>
    </source>
</evidence>
<proteinExistence type="predicted"/>
<dbReference type="AlphaFoldDB" id="A0A1L8EFH9"/>
<dbReference type="InterPro" id="IPR006149">
    <property type="entry name" value="EB_dom"/>
</dbReference>
<keyword evidence="1" id="KW-0472">Membrane</keyword>
<feature type="domain" description="EB" evidence="3">
    <location>
        <begin position="192"/>
        <end position="247"/>
    </location>
</feature>
<dbReference type="PANTHER" id="PTHR39069:SF4">
    <property type="entry name" value="LD24340P"/>
    <property type="match status" value="1"/>
</dbReference>
<dbReference type="PANTHER" id="PTHR39069">
    <property type="entry name" value="ECDYSONE-INDUCIBLE GENE E1, ISOFORM A"/>
    <property type="match status" value="1"/>
</dbReference>
<keyword evidence="2" id="KW-0732">Signal</keyword>
<feature type="chain" id="PRO_5013358522" evidence="2">
    <location>
        <begin position="22"/>
        <end position="342"/>
    </location>
</feature>
<reference evidence="4" key="1">
    <citation type="submission" date="2017-01" db="EMBL/GenBank/DDBJ databases">
        <title>An insight into the sialome and mialome of the horn fly, Haematobia irritans.</title>
        <authorList>
            <person name="Breijo M."/>
            <person name="Boiani M."/>
            <person name="Ures X."/>
            <person name="Rocha S."/>
            <person name="Sequeira M."/>
            <person name="Ribeiro J.M."/>
        </authorList>
    </citation>
    <scope>NUCLEOTIDE SEQUENCE</scope>
</reference>
<keyword evidence="1" id="KW-1133">Transmembrane helix</keyword>
<evidence type="ECO:0000256" key="1">
    <source>
        <dbReference type="SAM" id="Phobius"/>
    </source>
</evidence>
<sequence>MKRRQLLLCLLIFAINNLNQAQSEDLLELSCLNANQCMQFEHTGIKADCIYDRCHCSSTSGEHIKCKPVSHKLGNIVGSPCPCQIPNSECDTKQDVCYCSRDYVPSTDRRRCIKKKTELGEHCELDIQCQKSDYNAICHKDLKVCMCMDLFVNETGKCLSVVDPKFVCFNETQCTTKFGNNTKCHNNSECICSSDYVASLDNSHCQDVAEYLGNCTTDRQCISTMGPGAKCKEKTCQCDDKYFPEQHKTSINGTLKTICSPIVERGQYCRFSEDCYQRQLSNETEQSMDCMYGECNCKIGFVVYNDGQCTCGGGSTKSLPLWITVVLLALAIVIFKFRFSCI</sequence>
<feature type="signal peptide" evidence="2">
    <location>
        <begin position="1"/>
        <end position="21"/>
    </location>
</feature>
<organism evidence="4">
    <name type="scientific">Haematobia irritans</name>
    <name type="common">Horn fly</name>
    <name type="synonym">Conops irritans</name>
    <dbReference type="NCBI Taxonomy" id="7368"/>
    <lineage>
        <taxon>Eukaryota</taxon>
        <taxon>Metazoa</taxon>
        <taxon>Ecdysozoa</taxon>
        <taxon>Arthropoda</taxon>
        <taxon>Hexapoda</taxon>
        <taxon>Insecta</taxon>
        <taxon>Pterygota</taxon>
        <taxon>Neoptera</taxon>
        <taxon>Endopterygota</taxon>
        <taxon>Diptera</taxon>
        <taxon>Brachycera</taxon>
        <taxon>Muscomorpha</taxon>
        <taxon>Muscoidea</taxon>
        <taxon>Muscidae</taxon>
        <taxon>Haematobia</taxon>
    </lineage>
</organism>
<evidence type="ECO:0000259" key="3">
    <source>
        <dbReference type="Pfam" id="PF01683"/>
    </source>
</evidence>
<evidence type="ECO:0000313" key="4">
    <source>
        <dbReference type="EMBL" id="JAV17477.1"/>
    </source>
</evidence>
<keyword evidence="1" id="KW-0812">Transmembrane</keyword>
<protein>
    <submittedName>
        <fullName evidence="4">Putative multiple epidermal growth factor-like protein 10</fullName>
    </submittedName>
</protein>
<dbReference type="EMBL" id="GFDG01001322">
    <property type="protein sequence ID" value="JAV17477.1"/>
    <property type="molecule type" value="Transcribed_RNA"/>
</dbReference>
<feature type="transmembrane region" description="Helical" evidence="1">
    <location>
        <begin position="319"/>
        <end position="339"/>
    </location>
</feature>
<name>A0A1L8EFH9_HAEIR</name>
<dbReference type="Pfam" id="PF01683">
    <property type="entry name" value="EB"/>
    <property type="match status" value="1"/>
</dbReference>
<accession>A0A1L8EFH9</accession>